<dbReference type="OrthoDB" id="185373at2759"/>
<feature type="region of interest" description="Disordered" evidence="2">
    <location>
        <begin position="15"/>
        <end position="59"/>
    </location>
</feature>
<feature type="compositionally biased region" description="Polar residues" evidence="2">
    <location>
        <begin position="42"/>
        <end position="56"/>
    </location>
</feature>
<dbReference type="Gene3D" id="1.25.40.10">
    <property type="entry name" value="Tetratricopeptide repeat domain"/>
    <property type="match status" value="1"/>
</dbReference>
<evidence type="ECO:0000313" key="3">
    <source>
        <dbReference type="EMBL" id="EEC49390.1"/>
    </source>
</evidence>
<dbReference type="KEGG" id="pti:PHATRDRAFT_44722"/>
<sequence length="723" mass="80219">MLRLTRPLRVSAGSRLKRHEATNTAGLSHNCSTLPLERDDSGNSSLTDMKSSSQIPQRAMRPVMASVSTYMQHSSTNVALTTAGCWPLPPHPLVEAPSLQWQQRAVLPLFNTLVASQTLLSAGNEMRRPILNRLRNQEAISADSSRKLQKGPWLEYFASLGDTSLKEIPAELLETTDPETLSKGSTVSLPSTKTSLPRLERELRGHIDARRVGQAIEVFLRARHSQEKEYHQLNLKLVGRLFDLLCTRRRPFDAYRVLTHYRNLSTAPTNAVPKSETNFVRKYERLCSCLRYMNPTFHDAGSILKLARRVYADLKQMDEKCQRTCLPTFLSALGQQRSVPAGIMCLEIYKYMLVNKFDLKGSYFEHLLGFSKFFRQQDLPYADVLARSVAMGRIPPPAVALNVLENLFPYTDAGATHAALQSIIKLQSTALENGLPQYHLDIATMELISAASTKNGAHKNILLIWDLLDLISCKPSEGLYENTAIAFATDPNMYDDAFLVLAEMEEKGMIPSRALIRGLSFQFRPSEKLLGLACQRWTTLRTNGIGATLSGLNALISASAERGNVYRAFALLEEIPRSNLEADADTYSFAFEALGKSLFRKLPLTTNEPKLIASILEKADSLLTVMESQGLSPTHHIVREYVEVLCLAGKVDVATNVVLDLIASPGSVNSKTAYRVSMANVTAGNFDTARRFAADAGDHTNLILKKIAQEEAKASETKTEKSE</sequence>
<dbReference type="EMBL" id="CM000608">
    <property type="protein sequence ID" value="EEC49390.1"/>
    <property type="molecule type" value="Genomic_DNA"/>
</dbReference>
<organism evidence="3 4">
    <name type="scientific">Phaeodactylum tricornutum (strain CCAP 1055/1)</name>
    <dbReference type="NCBI Taxonomy" id="556484"/>
    <lineage>
        <taxon>Eukaryota</taxon>
        <taxon>Sar</taxon>
        <taxon>Stramenopiles</taxon>
        <taxon>Ochrophyta</taxon>
        <taxon>Bacillariophyta</taxon>
        <taxon>Bacillariophyceae</taxon>
        <taxon>Bacillariophycidae</taxon>
        <taxon>Naviculales</taxon>
        <taxon>Phaeodactylaceae</taxon>
        <taxon>Phaeodactylum</taxon>
    </lineage>
</organism>
<reference evidence="3 4" key="1">
    <citation type="journal article" date="2008" name="Nature">
        <title>The Phaeodactylum genome reveals the evolutionary history of diatom genomes.</title>
        <authorList>
            <person name="Bowler C."/>
            <person name="Allen A.E."/>
            <person name="Badger J.H."/>
            <person name="Grimwood J."/>
            <person name="Jabbari K."/>
            <person name="Kuo A."/>
            <person name="Maheswari U."/>
            <person name="Martens C."/>
            <person name="Maumus F."/>
            <person name="Otillar R.P."/>
            <person name="Rayko E."/>
            <person name="Salamov A."/>
            <person name="Vandepoele K."/>
            <person name="Beszteri B."/>
            <person name="Gruber A."/>
            <person name="Heijde M."/>
            <person name="Katinka M."/>
            <person name="Mock T."/>
            <person name="Valentin K."/>
            <person name="Verret F."/>
            <person name="Berges J.A."/>
            <person name="Brownlee C."/>
            <person name="Cadoret J.P."/>
            <person name="Chiovitti A."/>
            <person name="Choi C.J."/>
            <person name="Coesel S."/>
            <person name="De Martino A."/>
            <person name="Detter J.C."/>
            <person name="Durkin C."/>
            <person name="Falciatore A."/>
            <person name="Fournet J."/>
            <person name="Haruta M."/>
            <person name="Huysman M.J."/>
            <person name="Jenkins B.D."/>
            <person name="Jiroutova K."/>
            <person name="Jorgensen R.E."/>
            <person name="Joubert Y."/>
            <person name="Kaplan A."/>
            <person name="Kroger N."/>
            <person name="Kroth P.G."/>
            <person name="La Roche J."/>
            <person name="Lindquist E."/>
            <person name="Lommer M."/>
            <person name="Martin-Jezequel V."/>
            <person name="Lopez P.J."/>
            <person name="Lucas S."/>
            <person name="Mangogna M."/>
            <person name="McGinnis K."/>
            <person name="Medlin L.K."/>
            <person name="Montsant A."/>
            <person name="Oudot-Le Secq M.P."/>
            <person name="Napoli C."/>
            <person name="Obornik M."/>
            <person name="Parker M.S."/>
            <person name="Petit J.L."/>
            <person name="Porcel B.M."/>
            <person name="Poulsen N."/>
            <person name="Robison M."/>
            <person name="Rychlewski L."/>
            <person name="Rynearson T.A."/>
            <person name="Schmutz J."/>
            <person name="Shapiro H."/>
            <person name="Siaut M."/>
            <person name="Stanley M."/>
            <person name="Sussman M.R."/>
            <person name="Taylor A.R."/>
            <person name="Vardi A."/>
            <person name="von Dassow P."/>
            <person name="Vyverman W."/>
            <person name="Willis A."/>
            <person name="Wyrwicz L.S."/>
            <person name="Rokhsar D.S."/>
            <person name="Weissenbach J."/>
            <person name="Armbrust E.V."/>
            <person name="Green B.R."/>
            <person name="Van de Peer Y."/>
            <person name="Grigoriev I.V."/>
        </authorList>
    </citation>
    <scope>NUCLEOTIDE SEQUENCE [LARGE SCALE GENOMIC DNA]</scope>
    <source>
        <strain evidence="3 4">CCAP 1055/1</strain>
    </source>
</reference>
<dbReference type="STRING" id="556484.B7FVE4"/>
<protein>
    <recommendedName>
        <fullName evidence="5">Pentatricopeptide repeat-containing protein</fullName>
    </recommendedName>
</protein>
<keyword evidence="4" id="KW-1185">Reference proteome</keyword>
<keyword evidence="1" id="KW-0677">Repeat</keyword>
<reference evidence="4" key="2">
    <citation type="submission" date="2008-08" db="EMBL/GenBank/DDBJ databases">
        <authorList>
            <consortium name="Diatom Consortium"/>
            <person name="Grigoriev I."/>
            <person name="Grimwood J."/>
            <person name="Kuo A."/>
            <person name="Otillar R.P."/>
            <person name="Salamov A."/>
            <person name="Detter J.C."/>
            <person name="Lindquist E."/>
            <person name="Shapiro H."/>
            <person name="Lucas S."/>
            <person name="Glavina del Rio T."/>
            <person name="Pitluck S."/>
            <person name="Rokhsar D."/>
            <person name="Bowler C."/>
        </authorList>
    </citation>
    <scope>GENOME REANNOTATION</scope>
    <source>
        <strain evidence="4">CCAP 1055/1</strain>
    </source>
</reference>
<dbReference type="AlphaFoldDB" id="B7FVE4"/>
<dbReference type="HOGENOM" id="CLU_374069_0_0_1"/>
<evidence type="ECO:0000256" key="2">
    <source>
        <dbReference type="SAM" id="MobiDB-lite"/>
    </source>
</evidence>
<dbReference type="PANTHER" id="PTHR47447">
    <property type="entry name" value="OS03G0856100 PROTEIN"/>
    <property type="match status" value="1"/>
</dbReference>
<proteinExistence type="predicted"/>
<dbReference type="eggNOG" id="ENOG502T0R1">
    <property type="taxonomic scope" value="Eukaryota"/>
</dbReference>
<evidence type="ECO:0008006" key="5">
    <source>
        <dbReference type="Google" id="ProtNLM"/>
    </source>
</evidence>
<evidence type="ECO:0000256" key="1">
    <source>
        <dbReference type="ARBA" id="ARBA00022737"/>
    </source>
</evidence>
<gene>
    <name evidence="3" type="ORF">PHATRDRAFT_44722</name>
</gene>
<feature type="compositionally biased region" description="Polar residues" evidence="2">
    <location>
        <begin position="22"/>
        <end position="33"/>
    </location>
</feature>
<accession>B7FVE4</accession>
<dbReference type="Proteomes" id="UP000000759">
    <property type="component" value="Chromosome 5"/>
</dbReference>
<evidence type="ECO:0000313" key="4">
    <source>
        <dbReference type="Proteomes" id="UP000000759"/>
    </source>
</evidence>
<name>B7FVE4_PHATC</name>
<dbReference type="GeneID" id="7199855"/>
<dbReference type="InterPro" id="IPR011990">
    <property type="entry name" value="TPR-like_helical_dom_sf"/>
</dbReference>
<dbReference type="PaxDb" id="2850-Phatr44722"/>
<dbReference type="RefSeq" id="XP_002178692.1">
    <property type="nucleotide sequence ID" value="XM_002178656.1"/>
</dbReference>
<dbReference type="PANTHER" id="PTHR47447:SF17">
    <property type="entry name" value="OS12G0638900 PROTEIN"/>
    <property type="match status" value="1"/>
</dbReference>
<dbReference type="InParanoid" id="B7FVE4"/>